<keyword evidence="12 14" id="KW-0472">Membrane</keyword>
<organism evidence="17 18">
    <name type="scientific">Pseudoduganella armeniaca</name>
    <dbReference type="NCBI Taxonomy" id="2072590"/>
    <lineage>
        <taxon>Bacteria</taxon>
        <taxon>Pseudomonadati</taxon>
        <taxon>Pseudomonadota</taxon>
        <taxon>Betaproteobacteria</taxon>
        <taxon>Burkholderiales</taxon>
        <taxon>Oxalobacteraceae</taxon>
        <taxon>Telluria group</taxon>
        <taxon>Pseudoduganella</taxon>
    </lineage>
</organism>
<evidence type="ECO:0000256" key="4">
    <source>
        <dbReference type="ARBA" id="ARBA00022448"/>
    </source>
</evidence>
<keyword evidence="5" id="KW-1003">Cell membrane</keyword>
<dbReference type="GO" id="GO:0009061">
    <property type="term" value="P:anaerobic respiration"/>
    <property type="evidence" value="ECO:0007669"/>
    <property type="project" value="TreeGrafter"/>
</dbReference>
<dbReference type="GO" id="GO:0046872">
    <property type="term" value="F:metal ion binding"/>
    <property type="evidence" value="ECO:0007669"/>
    <property type="project" value="UniProtKB-KW"/>
</dbReference>
<dbReference type="RefSeq" id="WP_107141609.1">
    <property type="nucleotide sequence ID" value="NZ_CP028324.1"/>
</dbReference>
<feature type="transmembrane region" description="Helical" evidence="14">
    <location>
        <begin position="248"/>
        <end position="271"/>
    </location>
</feature>
<evidence type="ECO:0000256" key="1">
    <source>
        <dbReference type="ARBA" id="ARBA00001971"/>
    </source>
</evidence>
<evidence type="ECO:0000256" key="11">
    <source>
        <dbReference type="ARBA" id="ARBA00023004"/>
    </source>
</evidence>
<evidence type="ECO:0000259" key="16">
    <source>
        <dbReference type="Pfam" id="PF01292"/>
    </source>
</evidence>
<feature type="transmembrane region" description="Helical" evidence="14">
    <location>
        <begin position="283"/>
        <end position="305"/>
    </location>
</feature>
<evidence type="ECO:0000256" key="13">
    <source>
        <dbReference type="SAM" id="MobiDB-lite"/>
    </source>
</evidence>
<keyword evidence="10 14" id="KW-1133">Transmembrane helix</keyword>
<feature type="signal peptide" evidence="15">
    <location>
        <begin position="1"/>
        <end position="28"/>
    </location>
</feature>
<evidence type="ECO:0000313" key="17">
    <source>
        <dbReference type="EMBL" id="AVR96261.1"/>
    </source>
</evidence>
<keyword evidence="18" id="KW-1185">Reference proteome</keyword>
<feature type="transmembrane region" description="Helical" evidence="14">
    <location>
        <begin position="190"/>
        <end position="211"/>
    </location>
</feature>
<name>A0A2R4C9J5_9BURK</name>
<dbReference type="GO" id="GO:0036397">
    <property type="term" value="F:formate dehydrogenase (quinone) activity"/>
    <property type="evidence" value="ECO:0007669"/>
    <property type="project" value="TreeGrafter"/>
</dbReference>
<comment type="similarity">
    <text evidence="3">Belongs to the formate dehydrogenase gamma subunit family.</text>
</comment>
<feature type="chain" id="PRO_5015322363" evidence="15">
    <location>
        <begin position="29"/>
        <end position="364"/>
    </location>
</feature>
<evidence type="ECO:0000256" key="5">
    <source>
        <dbReference type="ARBA" id="ARBA00022475"/>
    </source>
</evidence>
<dbReference type="AlphaFoldDB" id="A0A2R4C9J5"/>
<dbReference type="Gene3D" id="1.20.950.20">
    <property type="entry name" value="Transmembrane di-heme cytochromes, Chain C"/>
    <property type="match status" value="1"/>
</dbReference>
<evidence type="ECO:0000256" key="8">
    <source>
        <dbReference type="ARBA" id="ARBA00022723"/>
    </source>
</evidence>
<accession>A0A2R4C9J5</accession>
<comment type="subcellular location">
    <subcellularLocation>
        <location evidence="2">Cell membrane</location>
        <topology evidence="2">Multi-pass membrane protein</topology>
    </subcellularLocation>
</comment>
<keyword evidence="9" id="KW-0249">Electron transport</keyword>
<dbReference type="GO" id="GO:0009055">
    <property type="term" value="F:electron transfer activity"/>
    <property type="evidence" value="ECO:0007669"/>
    <property type="project" value="InterPro"/>
</dbReference>
<feature type="transmembrane region" description="Helical" evidence="14">
    <location>
        <begin position="101"/>
        <end position="125"/>
    </location>
</feature>
<dbReference type="GO" id="GO:0015944">
    <property type="term" value="P:formate oxidation"/>
    <property type="evidence" value="ECO:0007669"/>
    <property type="project" value="TreeGrafter"/>
</dbReference>
<dbReference type="GO" id="GO:0022904">
    <property type="term" value="P:respiratory electron transport chain"/>
    <property type="evidence" value="ECO:0007669"/>
    <property type="project" value="InterPro"/>
</dbReference>
<dbReference type="Pfam" id="PF01292">
    <property type="entry name" value="Ni_hydr_CYTB"/>
    <property type="match status" value="1"/>
</dbReference>
<comment type="cofactor">
    <cofactor evidence="1">
        <name>heme</name>
        <dbReference type="ChEBI" id="CHEBI:30413"/>
    </cofactor>
</comment>
<keyword evidence="15" id="KW-0732">Signal</keyword>
<keyword evidence="11" id="KW-0408">Iron</keyword>
<dbReference type="Proteomes" id="UP000240505">
    <property type="component" value="Chromosome"/>
</dbReference>
<feature type="transmembrane region" description="Helical" evidence="14">
    <location>
        <begin position="146"/>
        <end position="170"/>
    </location>
</feature>
<sequence>MGPLIFARARSMLAFLVLLWAFAQLAHAGVPNKDAVPAYAEEQTMLQVEADSRTPEPGLAATASGRVHVDRHFLGQYGATEGNVIVQRGGNTWREWRNGPIATTAGMILVLALLAIFLFYSAVGPARMDAPESGRRIQRFNRWERWVHWATAISFLLLAVTGLVILFGKVVLLPLLGHDIFSGVAYVSKYLHNFGGPLFIVCSVLMFVTFLRRNLPRRVDWQWVRQGGGLVTHKHVPAGFFNAGEKAWFWFGVTLLGLVMSASGLVLDFAVGQTRYVMQIANYLHLAGATFYIAAAMGHIYIGTLGTPGAYRAMREGYVDEEWARAHHSLWYEEVQAGGQGGARAPQARHPHPRPGPGNAPRGH</sequence>
<evidence type="ECO:0000256" key="9">
    <source>
        <dbReference type="ARBA" id="ARBA00022982"/>
    </source>
</evidence>
<dbReference type="EMBL" id="CP028324">
    <property type="protein sequence ID" value="AVR96261.1"/>
    <property type="molecule type" value="Genomic_DNA"/>
</dbReference>
<evidence type="ECO:0000256" key="7">
    <source>
        <dbReference type="ARBA" id="ARBA00022692"/>
    </source>
</evidence>
<feature type="domain" description="Cytochrome b561 bacterial/Ni-hydrogenase" evidence="16">
    <location>
        <begin position="139"/>
        <end position="314"/>
    </location>
</feature>
<dbReference type="GO" id="GO:0009326">
    <property type="term" value="C:formate dehydrogenase complex"/>
    <property type="evidence" value="ECO:0007669"/>
    <property type="project" value="InterPro"/>
</dbReference>
<feature type="region of interest" description="Disordered" evidence="13">
    <location>
        <begin position="341"/>
        <end position="364"/>
    </location>
</feature>
<gene>
    <name evidence="17" type="ORF">C9I28_11495</name>
</gene>
<dbReference type="PANTHER" id="PTHR30074:SF6">
    <property type="entry name" value="FORMATE DEHYDROGENASE GAMMA SUBUNIT"/>
    <property type="match status" value="1"/>
</dbReference>
<dbReference type="InterPro" id="IPR006471">
    <property type="entry name" value="Formate_DH_gsu"/>
</dbReference>
<evidence type="ECO:0000256" key="14">
    <source>
        <dbReference type="SAM" id="Phobius"/>
    </source>
</evidence>
<keyword evidence="7 14" id="KW-0812">Transmembrane</keyword>
<evidence type="ECO:0000256" key="12">
    <source>
        <dbReference type="ARBA" id="ARBA00023136"/>
    </source>
</evidence>
<evidence type="ECO:0000313" key="18">
    <source>
        <dbReference type="Proteomes" id="UP000240505"/>
    </source>
</evidence>
<protein>
    <submittedName>
        <fullName evidence="17">Formate dehydrogenase subunit gamma</fullName>
    </submittedName>
</protein>
<evidence type="ECO:0000256" key="2">
    <source>
        <dbReference type="ARBA" id="ARBA00004651"/>
    </source>
</evidence>
<evidence type="ECO:0000256" key="6">
    <source>
        <dbReference type="ARBA" id="ARBA00022617"/>
    </source>
</evidence>
<dbReference type="InterPro" id="IPR011577">
    <property type="entry name" value="Cyt_b561_bac/Ni-Hgenase"/>
</dbReference>
<dbReference type="OrthoDB" id="9790598at2"/>
<dbReference type="NCBIfam" id="TIGR01583">
    <property type="entry name" value="formate-DH-gamm"/>
    <property type="match status" value="1"/>
</dbReference>
<dbReference type="GO" id="GO:0008863">
    <property type="term" value="F:formate dehydrogenase (NAD+) activity"/>
    <property type="evidence" value="ECO:0007669"/>
    <property type="project" value="InterPro"/>
</dbReference>
<reference evidence="17 18" key="1">
    <citation type="submission" date="2018-03" db="EMBL/GenBank/DDBJ databases">
        <title>Massilia armeniaca sp. nov., isolated from desert soil.</title>
        <authorList>
            <person name="Huang H."/>
            <person name="Ren M."/>
        </authorList>
    </citation>
    <scope>NUCLEOTIDE SEQUENCE [LARGE SCALE GENOMIC DNA]</scope>
    <source>
        <strain evidence="17 18">ZMN-3</strain>
    </source>
</reference>
<evidence type="ECO:0000256" key="3">
    <source>
        <dbReference type="ARBA" id="ARBA00010747"/>
    </source>
</evidence>
<keyword evidence="4" id="KW-0813">Transport</keyword>
<dbReference type="GO" id="GO:0005886">
    <property type="term" value="C:plasma membrane"/>
    <property type="evidence" value="ECO:0007669"/>
    <property type="project" value="UniProtKB-SubCell"/>
</dbReference>
<dbReference type="InterPro" id="IPR016174">
    <property type="entry name" value="Di-haem_cyt_TM"/>
</dbReference>
<dbReference type="PANTHER" id="PTHR30074">
    <property type="entry name" value="FORMATE DEHYDROGENASE, NITRATE-INDUCIBLE, CYTOCHROME B556 FDN SUBUNIT"/>
    <property type="match status" value="1"/>
</dbReference>
<proteinExistence type="inferred from homology"/>
<dbReference type="InterPro" id="IPR051817">
    <property type="entry name" value="FDH_cytochrome_b556_subunit"/>
</dbReference>
<evidence type="ECO:0000256" key="10">
    <source>
        <dbReference type="ARBA" id="ARBA00022989"/>
    </source>
</evidence>
<dbReference type="SUPFAM" id="SSF81342">
    <property type="entry name" value="Transmembrane di-heme cytochromes"/>
    <property type="match status" value="1"/>
</dbReference>
<dbReference type="KEGG" id="masz:C9I28_11495"/>
<keyword evidence="8" id="KW-0479">Metal-binding</keyword>
<keyword evidence="6" id="KW-0349">Heme</keyword>
<evidence type="ECO:0000256" key="15">
    <source>
        <dbReference type="SAM" id="SignalP"/>
    </source>
</evidence>